<organism evidence="1 2">
    <name type="scientific">Klebsormidium nitens</name>
    <name type="common">Green alga</name>
    <name type="synonym">Ulothrix nitens</name>
    <dbReference type="NCBI Taxonomy" id="105231"/>
    <lineage>
        <taxon>Eukaryota</taxon>
        <taxon>Viridiplantae</taxon>
        <taxon>Streptophyta</taxon>
        <taxon>Klebsormidiophyceae</taxon>
        <taxon>Klebsormidiales</taxon>
        <taxon>Klebsormidiaceae</taxon>
        <taxon>Klebsormidium</taxon>
    </lineage>
</organism>
<dbReference type="Proteomes" id="UP000054558">
    <property type="component" value="Unassembled WGS sequence"/>
</dbReference>
<dbReference type="OrthoDB" id="1981192at2759"/>
<protein>
    <submittedName>
        <fullName evidence="1">Uncharacterized protein</fullName>
    </submittedName>
</protein>
<gene>
    <name evidence="1" type="ORF">KFL_003360010</name>
</gene>
<keyword evidence="2" id="KW-1185">Reference proteome</keyword>
<sequence length="181" mass="20137">MAMGNLEIAQHRDTLRYAKTRSGAWKPQVVQYAVGDYVYLQREMLDTLDTRAGARICGCGRWQGTGFWSWRGRTRARLGCTWKDVHPVTALTWTGGSIPGPQYRRQTSPAVVRTGWRWQLGGKSRGVLAAAPPELKLALAAVERQWCRLVPALELRAEALAMVHWWTQACDLGLGGDGQCG</sequence>
<dbReference type="AlphaFoldDB" id="A0A1Y1IGC0"/>
<accession>A0A1Y1IGC0</accession>
<evidence type="ECO:0000313" key="1">
    <source>
        <dbReference type="EMBL" id="GAQ87168.1"/>
    </source>
</evidence>
<dbReference type="EMBL" id="DF237285">
    <property type="protein sequence ID" value="GAQ87168.1"/>
    <property type="molecule type" value="Genomic_DNA"/>
</dbReference>
<proteinExistence type="predicted"/>
<reference evidence="1 2" key="1">
    <citation type="journal article" date="2014" name="Nat. Commun.">
        <title>Klebsormidium flaccidum genome reveals primary factors for plant terrestrial adaptation.</title>
        <authorList>
            <person name="Hori K."/>
            <person name="Maruyama F."/>
            <person name="Fujisawa T."/>
            <person name="Togashi T."/>
            <person name="Yamamoto N."/>
            <person name="Seo M."/>
            <person name="Sato S."/>
            <person name="Yamada T."/>
            <person name="Mori H."/>
            <person name="Tajima N."/>
            <person name="Moriyama T."/>
            <person name="Ikeuchi M."/>
            <person name="Watanabe M."/>
            <person name="Wada H."/>
            <person name="Kobayashi K."/>
            <person name="Saito M."/>
            <person name="Masuda T."/>
            <person name="Sasaki-Sekimoto Y."/>
            <person name="Mashiguchi K."/>
            <person name="Awai K."/>
            <person name="Shimojima M."/>
            <person name="Masuda S."/>
            <person name="Iwai M."/>
            <person name="Nobusawa T."/>
            <person name="Narise T."/>
            <person name="Kondo S."/>
            <person name="Saito H."/>
            <person name="Sato R."/>
            <person name="Murakawa M."/>
            <person name="Ihara Y."/>
            <person name="Oshima-Yamada Y."/>
            <person name="Ohtaka K."/>
            <person name="Satoh M."/>
            <person name="Sonobe K."/>
            <person name="Ishii M."/>
            <person name="Ohtani R."/>
            <person name="Kanamori-Sato M."/>
            <person name="Honoki R."/>
            <person name="Miyazaki D."/>
            <person name="Mochizuki H."/>
            <person name="Umetsu J."/>
            <person name="Higashi K."/>
            <person name="Shibata D."/>
            <person name="Kamiya Y."/>
            <person name="Sato N."/>
            <person name="Nakamura Y."/>
            <person name="Tabata S."/>
            <person name="Ida S."/>
            <person name="Kurokawa K."/>
            <person name="Ohta H."/>
        </authorList>
    </citation>
    <scope>NUCLEOTIDE SEQUENCE [LARGE SCALE GENOMIC DNA]</scope>
    <source>
        <strain evidence="1 2">NIES-2285</strain>
    </source>
</reference>
<name>A0A1Y1IGC0_KLENI</name>
<evidence type="ECO:0000313" key="2">
    <source>
        <dbReference type="Proteomes" id="UP000054558"/>
    </source>
</evidence>